<keyword evidence="2" id="KW-1185">Reference proteome</keyword>
<evidence type="ECO:0000313" key="1">
    <source>
        <dbReference type="EMBL" id="MCU7551434.1"/>
    </source>
</evidence>
<sequence length="94" mass="10670">MLVIAHHFIQNPEEFWKLAQQTTPSLPQNLKLHSVFPSEDLKTGTCVWESKSVGEVQEFLDKTLGHVSKNVCYEVKEEMAIGLPQKTMEKAVSE</sequence>
<reference evidence="1" key="2">
    <citation type="submission" date="2023-04" db="EMBL/GenBank/DDBJ databases">
        <title>Paracnuella aquatica gen. nov., sp. nov., a member of the family Chitinophagaceae isolated from a hot spring.</title>
        <authorList>
            <person name="Wang C."/>
        </authorList>
    </citation>
    <scope>NUCLEOTIDE SEQUENCE</scope>
    <source>
        <strain evidence="1">LB-8</strain>
    </source>
</reference>
<name>A0A9X2XXM8_9BACT</name>
<dbReference type="RefSeq" id="WP_279298873.1">
    <property type="nucleotide sequence ID" value="NZ_JAOTIF010000020.1"/>
</dbReference>
<organism evidence="1 2">
    <name type="scientific">Paraflavisolibacter caeni</name>
    <dbReference type="NCBI Taxonomy" id="2982496"/>
    <lineage>
        <taxon>Bacteria</taxon>
        <taxon>Pseudomonadati</taxon>
        <taxon>Bacteroidota</taxon>
        <taxon>Chitinophagia</taxon>
        <taxon>Chitinophagales</taxon>
        <taxon>Chitinophagaceae</taxon>
        <taxon>Paraflavisolibacter</taxon>
    </lineage>
</organism>
<reference evidence="1" key="1">
    <citation type="submission" date="2022-09" db="EMBL/GenBank/DDBJ databases">
        <authorList>
            <person name="Yuan C."/>
            <person name="Ke Z."/>
        </authorList>
    </citation>
    <scope>NUCLEOTIDE SEQUENCE</scope>
    <source>
        <strain evidence="1">LB-8</strain>
    </source>
</reference>
<comment type="caution">
    <text evidence="1">The sequence shown here is derived from an EMBL/GenBank/DDBJ whole genome shotgun (WGS) entry which is preliminary data.</text>
</comment>
<dbReference type="EMBL" id="JAOTIF010000020">
    <property type="protein sequence ID" value="MCU7551434.1"/>
    <property type="molecule type" value="Genomic_DNA"/>
</dbReference>
<proteinExistence type="predicted"/>
<gene>
    <name evidence="1" type="ORF">OCK74_20090</name>
</gene>
<accession>A0A9X2XXM8</accession>
<protein>
    <submittedName>
        <fullName evidence="1">Uncharacterized protein</fullName>
    </submittedName>
</protein>
<dbReference type="Proteomes" id="UP001155483">
    <property type="component" value="Unassembled WGS sequence"/>
</dbReference>
<dbReference type="AlphaFoldDB" id="A0A9X2XXM8"/>
<evidence type="ECO:0000313" key="2">
    <source>
        <dbReference type="Proteomes" id="UP001155483"/>
    </source>
</evidence>